<keyword evidence="2" id="KW-0812">Transmembrane</keyword>
<feature type="transmembrane region" description="Helical" evidence="2">
    <location>
        <begin position="201"/>
        <end position="223"/>
    </location>
</feature>
<keyword evidence="2" id="KW-0472">Membrane</keyword>
<keyword evidence="2" id="KW-1133">Transmembrane helix</keyword>
<feature type="compositionally biased region" description="Low complexity" evidence="1">
    <location>
        <begin position="63"/>
        <end position="75"/>
    </location>
</feature>
<dbReference type="AlphaFoldDB" id="S8AI69"/>
<dbReference type="HOGENOM" id="CLU_1069650_0_0_1"/>
<reference evidence="3 4" key="1">
    <citation type="journal article" date="2013" name="PLoS Genet.">
        <title>Genomic mechanisms accounting for the adaptation to parasitism in nematode-trapping fungi.</title>
        <authorList>
            <person name="Meerupati T."/>
            <person name="Andersson K.M."/>
            <person name="Friman E."/>
            <person name="Kumar D."/>
            <person name="Tunlid A."/>
            <person name="Ahren D."/>
        </authorList>
    </citation>
    <scope>NUCLEOTIDE SEQUENCE [LARGE SCALE GENOMIC DNA]</scope>
    <source>
        <strain evidence="3 4">CBS 200.50</strain>
    </source>
</reference>
<evidence type="ECO:0000313" key="3">
    <source>
        <dbReference type="EMBL" id="EPS42589.1"/>
    </source>
</evidence>
<comment type="caution">
    <text evidence="3">The sequence shown here is derived from an EMBL/GenBank/DDBJ whole genome shotgun (WGS) entry which is preliminary data.</text>
</comment>
<reference evidence="4" key="2">
    <citation type="submission" date="2013-04" db="EMBL/GenBank/DDBJ databases">
        <title>Genomic mechanisms accounting for the adaptation to parasitism in nematode-trapping fungi.</title>
        <authorList>
            <person name="Ahren D.G."/>
        </authorList>
    </citation>
    <scope>NUCLEOTIDE SEQUENCE [LARGE SCALE GENOMIC DNA]</scope>
    <source>
        <strain evidence="4">CBS 200.50</strain>
    </source>
</reference>
<protein>
    <submittedName>
        <fullName evidence="3">Uncharacterized protein</fullName>
    </submittedName>
</protein>
<sequence>MPPQQHTFGAMGNMPSHPGVGATGSAAPTPPLQTNTQYSTPPVELGSPPAYMSPTGPSNVPTSYSGYQSQFQSPQQPAPTYTPWGSNMSPDVIATRRELLDVDALIHDSQNRLNEQLDNPAHDSVAIEQLQEESRKLYLRKSTLLQRLQDLQDPSTEAYHQSQAMTVNLAEPLMYAHGPAVESGVRPAITLLPAATKNRGAWKACIALLIIALVVIVIISVIVKRLSHR</sequence>
<evidence type="ECO:0000256" key="2">
    <source>
        <dbReference type="SAM" id="Phobius"/>
    </source>
</evidence>
<proteinExistence type="predicted"/>
<accession>S8AI69</accession>
<evidence type="ECO:0000313" key="4">
    <source>
        <dbReference type="Proteomes" id="UP000015100"/>
    </source>
</evidence>
<evidence type="ECO:0000256" key="1">
    <source>
        <dbReference type="SAM" id="MobiDB-lite"/>
    </source>
</evidence>
<dbReference type="OrthoDB" id="5418363at2759"/>
<gene>
    <name evidence="3" type="ORF">H072_3389</name>
</gene>
<name>S8AI69_DACHA</name>
<feature type="region of interest" description="Disordered" evidence="1">
    <location>
        <begin position="1"/>
        <end position="86"/>
    </location>
</feature>
<organism evidence="3 4">
    <name type="scientific">Dactylellina haptotyla (strain CBS 200.50)</name>
    <name type="common">Nematode-trapping fungus</name>
    <name type="synonym">Monacrosporium haptotylum</name>
    <dbReference type="NCBI Taxonomy" id="1284197"/>
    <lineage>
        <taxon>Eukaryota</taxon>
        <taxon>Fungi</taxon>
        <taxon>Dikarya</taxon>
        <taxon>Ascomycota</taxon>
        <taxon>Pezizomycotina</taxon>
        <taxon>Orbiliomycetes</taxon>
        <taxon>Orbiliales</taxon>
        <taxon>Orbiliaceae</taxon>
        <taxon>Dactylellina</taxon>
    </lineage>
</organism>
<dbReference type="EMBL" id="AQGS01000107">
    <property type="protein sequence ID" value="EPS42589.1"/>
    <property type="molecule type" value="Genomic_DNA"/>
</dbReference>
<dbReference type="Proteomes" id="UP000015100">
    <property type="component" value="Unassembled WGS sequence"/>
</dbReference>
<keyword evidence="4" id="KW-1185">Reference proteome</keyword>